<feature type="non-terminal residue" evidence="2">
    <location>
        <position position="1"/>
    </location>
</feature>
<reference evidence="2" key="1">
    <citation type="journal article" date="2019" name="Sci. Rep.">
        <title>Draft genome of Tanacetum cinerariifolium, the natural source of mosquito coil.</title>
        <authorList>
            <person name="Yamashiro T."/>
            <person name="Shiraishi A."/>
            <person name="Satake H."/>
            <person name="Nakayama K."/>
        </authorList>
    </citation>
    <scope>NUCLEOTIDE SEQUENCE</scope>
</reference>
<comment type="caution">
    <text evidence="2">The sequence shown here is derived from an EMBL/GenBank/DDBJ whole genome shotgun (WGS) entry which is preliminary data.</text>
</comment>
<name>A0A699S6K9_TANCI</name>
<protein>
    <recommendedName>
        <fullName evidence="1">Retroviral polymerase SH3-like domain-containing protein</fullName>
    </recommendedName>
</protein>
<organism evidence="2">
    <name type="scientific">Tanacetum cinerariifolium</name>
    <name type="common">Dalmatian daisy</name>
    <name type="synonym">Chrysanthemum cinerariifolium</name>
    <dbReference type="NCBI Taxonomy" id="118510"/>
    <lineage>
        <taxon>Eukaryota</taxon>
        <taxon>Viridiplantae</taxon>
        <taxon>Streptophyta</taxon>
        <taxon>Embryophyta</taxon>
        <taxon>Tracheophyta</taxon>
        <taxon>Spermatophyta</taxon>
        <taxon>Magnoliopsida</taxon>
        <taxon>eudicotyledons</taxon>
        <taxon>Gunneridae</taxon>
        <taxon>Pentapetalae</taxon>
        <taxon>asterids</taxon>
        <taxon>campanulids</taxon>
        <taxon>Asterales</taxon>
        <taxon>Asteraceae</taxon>
        <taxon>Asteroideae</taxon>
        <taxon>Anthemideae</taxon>
        <taxon>Anthemidinae</taxon>
        <taxon>Tanacetum</taxon>
    </lineage>
</organism>
<proteinExistence type="predicted"/>
<feature type="domain" description="Retroviral polymerase SH3-like" evidence="1">
    <location>
        <begin position="18"/>
        <end position="71"/>
    </location>
</feature>
<sequence length="170" mass="19902">FRVRILDISYFHVFGFPVFIHTHKDHLGRFNAMADDGYFLRYSFVSKAFRVFNTRRQQIEETYHVTFDESMEAIRQYQIDSDISYYVIPHGRSLFELTQENQVPGLIALNEPDIPYTKDTEGPLDLINIEWTHEQNVQNDQMITQPTDEPSRNNTKVLGSITESLVPDVI</sequence>
<accession>A0A699S6K9</accession>
<dbReference type="EMBL" id="BKCJ011140343">
    <property type="protein sequence ID" value="GFC92947.1"/>
    <property type="molecule type" value="Genomic_DNA"/>
</dbReference>
<evidence type="ECO:0000313" key="2">
    <source>
        <dbReference type="EMBL" id="GFC92947.1"/>
    </source>
</evidence>
<evidence type="ECO:0000259" key="1">
    <source>
        <dbReference type="Pfam" id="PF25597"/>
    </source>
</evidence>
<dbReference type="AlphaFoldDB" id="A0A699S6K9"/>
<dbReference type="Pfam" id="PF25597">
    <property type="entry name" value="SH3_retrovirus"/>
    <property type="match status" value="1"/>
</dbReference>
<gene>
    <name evidence="2" type="ORF">Tci_864917</name>
</gene>
<dbReference type="InterPro" id="IPR057670">
    <property type="entry name" value="SH3_retrovirus"/>
</dbReference>